<keyword evidence="4 8" id="KW-0812">Transmembrane</keyword>
<dbReference type="AlphaFoldDB" id="A0A507B6H8"/>
<comment type="caution">
    <text evidence="10">The sequence shown here is derived from an EMBL/GenBank/DDBJ whole genome shotgun (WGS) entry which is preliminary data.</text>
</comment>
<evidence type="ECO:0000256" key="5">
    <source>
        <dbReference type="ARBA" id="ARBA00022989"/>
    </source>
</evidence>
<protein>
    <recommendedName>
        <fullName evidence="9">Major facilitator superfamily (MFS) profile domain-containing protein</fullName>
    </recommendedName>
</protein>
<evidence type="ECO:0000256" key="8">
    <source>
        <dbReference type="SAM" id="Phobius"/>
    </source>
</evidence>
<dbReference type="GeneID" id="41974071"/>
<reference evidence="10 11" key="1">
    <citation type="submission" date="2019-06" db="EMBL/GenBank/DDBJ databases">
        <title>Draft genome sequence of the filamentous fungus Phialemoniopsis curvata isolated from diesel fuel.</title>
        <authorList>
            <person name="Varaljay V.A."/>
            <person name="Lyon W.J."/>
            <person name="Crouch A.L."/>
            <person name="Drake C.E."/>
            <person name="Hollomon J.M."/>
            <person name="Nadeau L.J."/>
            <person name="Nunn H.S."/>
            <person name="Stevenson B.S."/>
            <person name="Bojanowski C.L."/>
            <person name="Crookes-Goodson W.J."/>
        </authorList>
    </citation>
    <scope>NUCLEOTIDE SEQUENCE [LARGE SCALE GENOMIC DNA]</scope>
    <source>
        <strain evidence="10 11">D216</strain>
    </source>
</reference>
<evidence type="ECO:0000256" key="6">
    <source>
        <dbReference type="ARBA" id="ARBA00023136"/>
    </source>
</evidence>
<feature type="transmembrane region" description="Helical" evidence="8">
    <location>
        <begin position="403"/>
        <end position="426"/>
    </location>
</feature>
<feature type="transmembrane region" description="Helical" evidence="8">
    <location>
        <begin position="97"/>
        <end position="116"/>
    </location>
</feature>
<feature type="transmembrane region" description="Helical" evidence="8">
    <location>
        <begin position="336"/>
        <end position="355"/>
    </location>
</feature>
<proteinExistence type="inferred from homology"/>
<dbReference type="InterPro" id="IPR005828">
    <property type="entry name" value="MFS_sugar_transport-like"/>
</dbReference>
<dbReference type="SUPFAM" id="SSF103473">
    <property type="entry name" value="MFS general substrate transporter"/>
    <property type="match status" value="1"/>
</dbReference>
<keyword evidence="5 8" id="KW-1133">Transmembrane helix</keyword>
<feature type="transmembrane region" description="Helical" evidence="8">
    <location>
        <begin position="122"/>
        <end position="143"/>
    </location>
</feature>
<dbReference type="Proteomes" id="UP000319257">
    <property type="component" value="Unassembled WGS sequence"/>
</dbReference>
<dbReference type="RefSeq" id="XP_030994690.1">
    <property type="nucleotide sequence ID" value="XM_031141277.1"/>
</dbReference>
<dbReference type="EMBL" id="SKBQ01000038">
    <property type="protein sequence ID" value="TPX12979.1"/>
    <property type="molecule type" value="Genomic_DNA"/>
</dbReference>
<sequence length="520" mass="57392">MLGFGHLDLKGTFNARLTLTVLLIAFSQFNFGFDNQGFASTQAMDAFIKQFGSYNEKTKKYYLDPVWVSFFNGFMYIGQASGVIIGSYISRRWGRRMCMFTMSIWAIIAATIVITSKSSDQILAARVLNYIYIGMELSVVPVFQSEITPAQTRGFVVGTYQVALYVGGLIINCIARGTGSMPGREAYMIPYGLFYVVPTIVSACIWFVPESPRWLVLKDRPEDGMKALRQLRDGKFTDQEIEEEFAVIVAGIRQEVEQGSFQDIFKRDQFRRTMVVLGCNFLLQATGQIFTQMYGALFVKSLGTINPFTVTIILAVVNTLTAILAMVLTDKLGRRFQLLVGASIQAAAMMTMGGLGTASNITGGMKIGIVSMMVVSSFGYSLGWAPTAHILSAEIPSTRCRDMTYRTASVLNVATQFAVSFSLPYLLNAPYAALGSKVGFIFGSIAVLSIVFVYAFVPDVSGRSLEEVDRLFESSIPMRKFGKVKVDMTVENTKGGDDTVFVHADITPKNQAVHTEDRRV</sequence>
<evidence type="ECO:0000259" key="9">
    <source>
        <dbReference type="PROSITE" id="PS50850"/>
    </source>
</evidence>
<dbReference type="Gene3D" id="1.20.1250.20">
    <property type="entry name" value="MFS general substrate transporter like domains"/>
    <property type="match status" value="1"/>
</dbReference>
<evidence type="ECO:0000256" key="2">
    <source>
        <dbReference type="ARBA" id="ARBA00010992"/>
    </source>
</evidence>
<dbReference type="InterPro" id="IPR050360">
    <property type="entry name" value="MFS_Sugar_Transporters"/>
</dbReference>
<feature type="transmembrane region" description="Helical" evidence="8">
    <location>
        <begin position="66"/>
        <end position="85"/>
    </location>
</feature>
<evidence type="ECO:0000256" key="7">
    <source>
        <dbReference type="RuleBase" id="RU003346"/>
    </source>
</evidence>
<evidence type="ECO:0000313" key="10">
    <source>
        <dbReference type="EMBL" id="TPX12979.1"/>
    </source>
</evidence>
<accession>A0A507B6H8</accession>
<dbReference type="NCBIfam" id="TIGR00879">
    <property type="entry name" value="SP"/>
    <property type="match status" value="1"/>
</dbReference>
<feature type="transmembrane region" description="Helical" evidence="8">
    <location>
        <begin position="155"/>
        <end position="177"/>
    </location>
</feature>
<evidence type="ECO:0000313" key="11">
    <source>
        <dbReference type="Proteomes" id="UP000319257"/>
    </source>
</evidence>
<dbReference type="PANTHER" id="PTHR48022">
    <property type="entry name" value="PLASTIDIC GLUCOSE TRANSPORTER 4"/>
    <property type="match status" value="1"/>
</dbReference>
<comment type="similarity">
    <text evidence="2 7">Belongs to the major facilitator superfamily. Sugar transporter (TC 2.A.1.1) family.</text>
</comment>
<feature type="transmembrane region" description="Helical" evidence="8">
    <location>
        <begin position="367"/>
        <end position="391"/>
    </location>
</feature>
<dbReference type="PROSITE" id="PS50850">
    <property type="entry name" value="MFS"/>
    <property type="match status" value="1"/>
</dbReference>
<evidence type="ECO:0000256" key="3">
    <source>
        <dbReference type="ARBA" id="ARBA00022448"/>
    </source>
</evidence>
<feature type="transmembrane region" description="Helical" evidence="8">
    <location>
        <begin position="308"/>
        <end position="329"/>
    </location>
</feature>
<keyword evidence="6 8" id="KW-0472">Membrane</keyword>
<dbReference type="GO" id="GO:0005351">
    <property type="term" value="F:carbohydrate:proton symporter activity"/>
    <property type="evidence" value="ECO:0007669"/>
    <property type="project" value="TreeGrafter"/>
</dbReference>
<dbReference type="GO" id="GO:0016020">
    <property type="term" value="C:membrane"/>
    <property type="evidence" value="ECO:0007669"/>
    <property type="project" value="UniProtKB-SubCell"/>
</dbReference>
<feature type="transmembrane region" description="Helical" evidence="8">
    <location>
        <begin position="438"/>
        <end position="457"/>
    </location>
</feature>
<dbReference type="InterPro" id="IPR020846">
    <property type="entry name" value="MFS_dom"/>
</dbReference>
<keyword evidence="11" id="KW-1185">Reference proteome</keyword>
<dbReference type="Pfam" id="PF00083">
    <property type="entry name" value="Sugar_tr"/>
    <property type="match status" value="1"/>
</dbReference>
<evidence type="ECO:0000256" key="4">
    <source>
        <dbReference type="ARBA" id="ARBA00022692"/>
    </source>
</evidence>
<dbReference type="PANTHER" id="PTHR48022:SF10">
    <property type="entry name" value="MAJOR FACILITATOR SUPERFAMILY (MFS) PROFILE DOMAIN-CONTAINING PROTEIN"/>
    <property type="match status" value="1"/>
</dbReference>
<comment type="subcellular location">
    <subcellularLocation>
        <location evidence="1">Membrane</location>
        <topology evidence="1">Multi-pass membrane protein</topology>
    </subcellularLocation>
</comment>
<feature type="transmembrane region" description="Helical" evidence="8">
    <location>
        <begin position="274"/>
        <end position="296"/>
    </location>
</feature>
<dbReference type="InParanoid" id="A0A507B6H8"/>
<dbReference type="OrthoDB" id="6612291at2759"/>
<feature type="domain" description="Major facilitator superfamily (MFS) profile" evidence="9">
    <location>
        <begin position="20"/>
        <end position="461"/>
    </location>
</feature>
<organism evidence="10 11">
    <name type="scientific">Thyridium curvatum</name>
    <dbReference type="NCBI Taxonomy" id="1093900"/>
    <lineage>
        <taxon>Eukaryota</taxon>
        <taxon>Fungi</taxon>
        <taxon>Dikarya</taxon>
        <taxon>Ascomycota</taxon>
        <taxon>Pezizomycotina</taxon>
        <taxon>Sordariomycetes</taxon>
        <taxon>Sordariomycetidae</taxon>
        <taxon>Thyridiales</taxon>
        <taxon>Thyridiaceae</taxon>
        <taxon>Thyridium</taxon>
    </lineage>
</organism>
<evidence type="ECO:0000256" key="1">
    <source>
        <dbReference type="ARBA" id="ARBA00004141"/>
    </source>
</evidence>
<feature type="transmembrane region" description="Helical" evidence="8">
    <location>
        <begin position="189"/>
        <end position="208"/>
    </location>
</feature>
<gene>
    <name evidence="10" type="ORF">E0L32_006624</name>
</gene>
<name>A0A507B6H8_9PEZI</name>
<dbReference type="InterPro" id="IPR003663">
    <property type="entry name" value="Sugar/inositol_transpt"/>
</dbReference>
<keyword evidence="3 7" id="KW-0813">Transport</keyword>
<dbReference type="InterPro" id="IPR036259">
    <property type="entry name" value="MFS_trans_sf"/>
</dbReference>